<feature type="compositionally biased region" description="Polar residues" evidence="3">
    <location>
        <begin position="199"/>
        <end position="211"/>
    </location>
</feature>
<feature type="non-terminal residue" evidence="5">
    <location>
        <position position="429"/>
    </location>
</feature>
<gene>
    <name evidence="5" type="ORF">K490DRAFT_23238</name>
</gene>
<feature type="non-terminal residue" evidence="5">
    <location>
        <position position="1"/>
    </location>
</feature>
<feature type="compositionally biased region" description="Polar residues" evidence="3">
    <location>
        <begin position="372"/>
        <end position="383"/>
    </location>
</feature>
<evidence type="ECO:0000256" key="2">
    <source>
        <dbReference type="PROSITE-ProRule" id="PRU00192"/>
    </source>
</evidence>
<evidence type="ECO:0000256" key="3">
    <source>
        <dbReference type="SAM" id="MobiDB-lite"/>
    </source>
</evidence>
<reference evidence="5" key="1">
    <citation type="journal article" date="2020" name="Stud. Mycol.">
        <title>101 Dothideomycetes genomes: a test case for predicting lifestyles and emergence of pathogens.</title>
        <authorList>
            <person name="Haridas S."/>
            <person name="Albert R."/>
            <person name="Binder M."/>
            <person name="Bloem J."/>
            <person name="Labutti K."/>
            <person name="Salamov A."/>
            <person name="Andreopoulos B."/>
            <person name="Baker S."/>
            <person name="Barry K."/>
            <person name="Bills G."/>
            <person name="Bluhm B."/>
            <person name="Cannon C."/>
            <person name="Castanera R."/>
            <person name="Culley D."/>
            <person name="Daum C."/>
            <person name="Ezra D."/>
            <person name="Gonzalez J."/>
            <person name="Henrissat B."/>
            <person name="Kuo A."/>
            <person name="Liang C."/>
            <person name="Lipzen A."/>
            <person name="Lutzoni F."/>
            <person name="Magnuson J."/>
            <person name="Mondo S."/>
            <person name="Nolan M."/>
            <person name="Ohm R."/>
            <person name="Pangilinan J."/>
            <person name="Park H.-J."/>
            <person name="Ramirez L."/>
            <person name="Alfaro M."/>
            <person name="Sun H."/>
            <person name="Tritt A."/>
            <person name="Yoshinaga Y."/>
            <person name="Zwiers L.-H."/>
            <person name="Turgeon B."/>
            <person name="Goodwin S."/>
            <person name="Spatafora J."/>
            <person name="Crous P."/>
            <person name="Grigoriev I."/>
        </authorList>
    </citation>
    <scope>NUCLEOTIDE SEQUENCE</scope>
    <source>
        <strain evidence="5">CBS 121410</strain>
    </source>
</reference>
<feature type="domain" description="SH3" evidence="4">
    <location>
        <begin position="302"/>
        <end position="363"/>
    </location>
</feature>
<dbReference type="OrthoDB" id="19092at2759"/>
<feature type="compositionally biased region" description="Polar residues" evidence="3">
    <location>
        <begin position="32"/>
        <end position="64"/>
    </location>
</feature>
<feature type="compositionally biased region" description="Low complexity" evidence="3">
    <location>
        <begin position="396"/>
        <end position="407"/>
    </location>
</feature>
<feature type="compositionally biased region" description="Gly residues" evidence="3">
    <location>
        <begin position="127"/>
        <end position="140"/>
    </location>
</feature>
<dbReference type="SUPFAM" id="SSF50044">
    <property type="entry name" value="SH3-domain"/>
    <property type="match status" value="1"/>
</dbReference>
<dbReference type="SMART" id="SM00326">
    <property type="entry name" value="SH3"/>
    <property type="match status" value="1"/>
</dbReference>
<organism evidence="5 6">
    <name type="scientific">Saccharata proteae CBS 121410</name>
    <dbReference type="NCBI Taxonomy" id="1314787"/>
    <lineage>
        <taxon>Eukaryota</taxon>
        <taxon>Fungi</taxon>
        <taxon>Dikarya</taxon>
        <taxon>Ascomycota</taxon>
        <taxon>Pezizomycotina</taxon>
        <taxon>Dothideomycetes</taxon>
        <taxon>Dothideomycetes incertae sedis</taxon>
        <taxon>Botryosphaeriales</taxon>
        <taxon>Saccharataceae</taxon>
        <taxon>Saccharata</taxon>
    </lineage>
</organism>
<proteinExistence type="predicted"/>
<dbReference type="InterPro" id="IPR036028">
    <property type="entry name" value="SH3-like_dom_sf"/>
</dbReference>
<evidence type="ECO:0000256" key="1">
    <source>
        <dbReference type="ARBA" id="ARBA00022443"/>
    </source>
</evidence>
<dbReference type="FunFam" id="2.30.30.40:FF:000283">
    <property type="entry name" value="NAP1-binding protein 2"/>
    <property type="match status" value="1"/>
</dbReference>
<dbReference type="Pfam" id="PF00018">
    <property type="entry name" value="SH3_1"/>
    <property type="match status" value="1"/>
</dbReference>
<keyword evidence="1 2" id="KW-0728">SH3 domain</keyword>
<feature type="region of interest" description="Disordered" evidence="3">
    <location>
        <begin position="97"/>
        <end position="286"/>
    </location>
</feature>
<evidence type="ECO:0000259" key="4">
    <source>
        <dbReference type="PROSITE" id="PS50002"/>
    </source>
</evidence>
<keyword evidence="6" id="KW-1185">Reference proteome</keyword>
<dbReference type="Gene3D" id="2.30.30.40">
    <property type="entry name" value="SH3 Domains"/>
    <property type="match status" value="1"/>
</dbReference>
<feature type="compositionally biased region" description="Low complexity" evidence="3">
    <location>
        <begin position="267"/>
        <end position="286"/>
    </location>
</feature>
<evidence type="ECO:0000313" key="5">
    <source>
        <dbReference type="EMBL" id="KAF2090458.1"/>
    </source>
</evidence>
<dbReference type="EMBL" id="ML978713">
    <property type="protein sequence ID" value="KAF2090458.1"/>
    <property type="molecule type" value="Genomic_DNA"/>
</dbReference>
<accession>A0A9P4HZS7</accession>
<protein>
    <recommendedName>
        <fullName evidence="4">SH3 domain-containing protein</fullName>
    </recommendedName>
</protein>
<feature type="compositionally biased region" description="Basic and acidic residues" evidence="3">
    <location>
        <begin position="176"/>
        <end position="193"/>
    </location>
</feature>
<feature type="region of interest" description="Disordered" evidence="3">
    <location>
        <begin position="1"/>
        <end position="64"/>
    </location>
</feature>
<feature type="compositionally biased region" description="Basic and acidic residues" evidence="3">
    <location>
        <begin position="385"/>
        <end position="394"/>
    </location>
</feature>
<feature type="compositionally biased region" description="Polar residues" evidence="3">
    <location>
        <begin position="1"/>
        <end position="21"/>
    </location>
</feature>
<dbReference type="AlphaFoldDB" id="A0A9P4HZS7"/>
<name>A0A9P4HZS7_9PEZI</name>
<dbReference type="InterPro" id="IPR001452">
    <property type="entry name" value="SH3_domain"/>
</dbReference>
<comment type="caution">
    <text evidence="5">The sequence shown here is derived from an EMBL/GenBank/DDBJ whole genome shotgun (WGS) entry which is preliminary data.</text>
</comment>
<dbReference type="PROSITE" id="PS50002">
    <property type="entry name" value="SH3"/>
    <property type="match status" value="1"/>
</dbReference>
<feature type="region of interest" description="Disordered" evidence="3">
    <location>
        <begin position="371"/>
        <end position="414"/>
    </location>
</feature>
<dbReference type="Proteomes" id="UP000799776">
    <property type="component" value="Unassembled WGS sequence"/>
</dbReference>
<evidence type="ECO:0000313" key="6">
    <source>
        <dbReference type="Proteomes" id="UP000799776"/>
    </source>
</evidence>
<sequence length="429" mass="46537">ASPSPTQLSARPGPTSNNSPTPGMALPPLVTSPPSRSSVNARQSYLKNNRLSTLSQASSHFRSRPQSTVFPAFHSSLNYTLVRDFAYPTYSPLFYGPLPEQRSVASTPVSESFGRRLSDPPPFSDGSRGGWSAGPWGQGGEQLPPTSFGDGPPWSEDEDLHSPVVTSAKHKKHKSHAADFDNRGRSAERESSRGRRGSYTGTNGDGSQTFYVSDIDELANGPGGEYITYPASGVDTSSDPAAHLTLPRQESRTLPSRRYDNDPPYTPSSESSASSSSPGFYANSPSRYSRDYQFTIASPDEEMHGKAVALFDFARENDNELPLTEGQVVLISYRHGQGWLVAQDPRSGESGLVPEEYVRLLRDIEGGWTGLMNVSTPTQSTLSHPPDHRRDASDRSGTSSHHSGASGEQFYTPVVSTFSTSSRDLQKFP</sequence>